<gene>
    <name evidence="4" type="ORF">SAC06_01750</name>
</gene>
<organism evidence="4">
    <name type="scientific">Scrofimicrobium appendicitidis</name>
    <dbReference type="NCBI Taxonomy" id="3079930"/>
    <lineage>
        <taxon>Bacteria</taxon>
        <taxon>Bacillati</taxon>
        <taxon>Actinomycetota</taxon>
        <taxon>Actinomycetes</taxon>
        <taxon>Actinomycetales</taxon>
        <taxon>Actinomycetaceae</taxon>
        <taxon>Scrofimicrobium</taxon>
    </lineage>
</organism>
<dbReference type="SUPFAM" id="SSF53335">
    <property type="entry name" value="S-adenosyl-L-methionine-dependent methyltransferases"/>
    <property type="match status" value="1"/>
</dbReference>
<evidence type="ECO:0000259" key="3">
    <source>
        <dbReference type="Pfam" id="PF01555"/>
    </source>
</evidence>
<dbReference type="KEGG" id="sapp:SAC06_01750"/>
<proteinExistence type="predicted"/>
<dbReference type="EMBL" id="CP138335">
    <property type="protein sequence ID" value="XBW08306.1"/>
    <property type="molecule type" value="Genomic_DNA"/>
</dbReference>
<reference evidence="4" key="1">
    <citation type="submission" date="2023-11" db="EMBL/GenBank/DDBJ databases">
        <title>Scrofimicrobium hongkongense sp. nov., isolated from a patient with peritonitis.</title>
        <authorList>
            <person name="Lao H.Y."/>
            <person name="Wong A.Y.P."/>
            <person name="Ng T.L."/>
            <person name="Wong R.Y.L."/>
            <person name="Yau M.C.Y."/>
            <person name="Lam J.Y.W."/>
            <person name="Siu G.K.H."/>
        </authorList>
    </citation>
    <scope>NUCLEOTIDE SEQUENCE</scope>
    <source>
        <strain evidence="4">R131</strain>
    </source>
</reference>
<dbReference type="REBASE" id="838790">
    <property type="entry name" value="M.SspR131ORF1745P"/>
</dbReference>
<protein>
    <submittedName>
        <fullName evidence="4">DNA methyltransferase</fullName>
    </submittedName>
</protein>
<dbReference type="InterPro" id="IPR029063">
    <property type="entry name" value="SAM-dependent_MTases_sf"/>
</dbReference>
<sequence length="289" mass="31806">MGRYRKIAEDGSKFHSVIKHLNADGVRDLRKLGGLDAYFDFPKPVSLIRDLVLGATFTSKNREDIILDFFSGSGTTAQAVMEANAVDGGNRRFILVQIPEPLAKGVAQDNHEFGTIADVSRERIKRAGGFVATDLAMQPLKSALPIDLGFRSYQLSETCFTEWHVSSDVEVDALQQRLLSLRDSATDDASADDLLTEILLKQGYSLTESVAPAEVGGLDVRVVRDRDGDIAVLAYLNEHVKPTLEQLRAFVEESPMRIIVLEDAFQGDDELKTNLAQLARAKGVEVWTA</sequence>
<keyword evidence="1 4" id="KW-0489">Methyltransferase</keyword>
<feature type="domain" description="DNA methylase N-4/N-6" evidence="3">
    <location>
        <begin position="35"/>
        <end position="84"/>
    </location>
</feature>
<dbReference type="GO" id="GO:0008170">
    <property type="term" value="F:N-methyltransferase activity"/>
    <property type="evidence" value="ECO:0007669"/>
    <property type="project" value="InterPro"/>
</dbReference>
<evidence type="ECO:0000256" key="1">
    <source>
        <dbReference type="ARBA" id="ARBA00022603"/>
    </source>
</evidence>
<dbReference type="GO" id="GO:0032259">
    <property type="term" value="P:methylation"/>
    <property type="evidence" value="ECO:0007669"/>
    <property type="project" value="UniProtKB-KW"/>
</dbReference>
<name>A0AAU7V770_9ACTO</name>
<dbReference type="Gene3D" id="3.40.50.150">
    <property type="entry name" value="Vaccinia Virus protein VP39"/>
    <property type="match status" value="1"/>
</dbReference>
<evidence type="ECO:0000313" key="4">
    <source>
        <dbReference type="EMBL" id="XBW08306.1"/>
    </source>
</evidence>
<dbReference type="GO" id="GO:0003677">
    <property type="term" value="F:DNA binding"/>
    <property type="evidence" value="ECO:0007669"/>
    <property type="project" value="InterPro"/>
</dbReference>
<keyword evidence="2" id="KW-0808">Transferase</keyword>
<dbReference type="Pfam" id="PF01555">
    <property type="entry name" value="N6_N4_Mtase"/>
    <property type="match status" value="1"/>
</dbReference>
<dbReference type="InterPro" id="IPR002941">
    <property type="entry name" value="DNA_methylase_N4/N6"/>
</dbReference>
<accession>A0AAU7V770</accession>
<dbReference type="RefSeq" id="WP_350258505.1">
    <property type="nucleotide sequence ID" value="NZ_CP138335.1"/>
</dbReference>
<dbReference type="AlphaFoldDB" id="A0AAU7V770"/>
<evidence type="ECO:0000256" key="2">
    <source>
        <dbReference type="ARBA" id="ARBA00022679"/>
    </source>
</evidence>